<accession>A0AAN9DWN3</accession>
<sequence length="174" mass="19154">MVSIALLLFRPNPSFVLLLIFLLNGVEPDRLDSFPCPPASHFVSFFFCIVAGMKTPDRPYFPKCPPPALLLSGSGFFASFQSSWSTGKKEMNECSFGKMYKNTPTETKAKGESRRVNGDSPIGDIGGIAASFLLYRGASIHQRRLKVLSEPCWIVTHHTALKPNQCPGRQSQSA</sequence>
<feature type="signal peptide" evidence="1">
    <location>
        <begin position="1"/>
        <end position="28"/>
    </location>
</feature>
<comment type="caution">
    <text evidence="2">The sequence shown here is derived from an EMBL/GenBank/DDBJ whole genome shotgun (WGS) entry which is preliminary data.</text>
</comment>
<keyword evidence="1" id="KW-0732">Signal</keyword>
<name>A0AAN9DWN3_CROPI</name>
<evidence type="ECO:0008006" key="4">
    <source>
        <dbReference type="Google" id="ProtNLM"/>
    </source>
</evidence>
<evidence type="ECO:0000256" key="1">
    <source>
        <dbReference type="SAM" id="SignalP"/>
    </source>
</evidence>
<dbReference type="Proteomes" id="UP001372338">
    <property type="component" value="Unassembled WGS sequence"/>
</dbReference>
<dbReference type="EMBL" id="JAYWIO010000014">
    <property type="protein sequence ID" value="KAK7239691.1"/>
    <property type="molecule type" value="Genomic_DNA"/>
</dbReference>
<evidence type="ECO:0000313" key="2">
    <source>
        <dbReference type="EMBL" id="KAK7239691.1"/>
    </source>
</evidence>
<evidence type="ECO:0000313" key="3">
    <source>
        <dbReference type="Proteomes" id="UP001372338"/>
    </source>
</evidence>
<dbReference type="AlphaFoldDB" id="A0AAN9DWN3"/>
<reference evidence="2 3" key="1">
    <citation type="submission" date="2024-01" db="EMBL/GenBank/DDBJ databases">
        <title>The genomes of 5 underutilized Papilionoideae crops provide insights into root nodulation and disease resistanc.</title>
        <authorList>
            <person name="Yuan L."/>
        </authorList>
    </citation>
    <scope>NUCLEOTIDE SEQUENCE [LARGE SCALE GENOMIC DNA]</scope>
    <source>
        <strain evidence="2">ZHUSHIDOU_FW_LH</strain>
        <tissue evidence="2">Leaf</tissue>
    </source>
</reference>
<feature type="chain" id="PRO_5042978944" description="Secreted protein" evidence="1">
    <location>
        <begin position="29"/>
        <end position="174"/>
    </location>
</feature>
<gene>
    <name evidence="2" type="ORF">RIF29_43343</name>
</gene>
<proteinExistence type="predicted"/>
<organism evidence="2 3">
    <name type="scientific">Crotalaria pallida</name>
    <name type="common">Smooth rattlebox</name>
    <name type="synonym">Crotalaria striata</name>
    <dbReference type="NCBI Taxonomy" id="3830"/>
    <lineage>
        <taxon>Eukaryota</taxon>
        <taxon>Viridiplantae</taxon>
        <taxon>Streptophyta</taxon>
        <taxon>Embryophyta</taxon>
        <taxon>Tracheophyta</taxon>
        <taxon>Spermatophyta</taxon>
        <taxon>Magnoliopsida</taxon>
        <taxon>eudicotyledons</taxon>
        <taxon>Gunneridae</taxon>
        <taxon>Pentapetalae</taxon>
        <taxon>rosids</taxon>
        <taxon>fabids</taxon>
        <taxon>Fabales</taxon>
        <taxon>Fabaceae</taxon>
        <taxon>Papilionoideae</taxon>
        <taxon>50 kb inversion clade</taxon>
        <taxon>genistoids sensu lato</taxon>
        <taxon>core genistoids</taxon>
        <taxon>Crotalarieae</taxon>
        <taxon>Crotalaria</taxon>
    </lineage>
</organism>
<keyword evidence="3" id="KW-1185">Reference proteome</keyword>
<protein>
    <recommendedName>
        <fullName evidence="4">Secreted protein</fullName>
    </recommendedName>
</protein>